<proteinExistence type="predicted"/>
<feature type="compositionally biased region" description="Acidic residues" evidence="1">
    <location>
        <begin position="447"/>
        <end position="456"/>
    </location>
</feature>
<evidence type="ECO:0000313" key="3">
    <source>
        <dbReference type="Proteomes" id="UP000784294"/>
    </source>
</evidence>
<dbReference type="Proteomes" id="UP000784294">
    <property type="component" value="Unassembled WGS sequence"/>
</dbReference>
<comment type="caution">
    <text evidence="2">The sequence shown here is derived from an EMBL/GenBank/DDBJ whole genome shotgun (WGS) entry which is preliminary data.</text>
</comment>
<gene>
    <name evidence="2" type="ORF">PXEA_LOCUS6006</name>
</gene>
<evidence type="ECO:0000256" key="1">
    <source>
        <dbReference type="SAM" id="MobiDB-lite"/>
    </source>
</evidence>
<organism evidence="2 3">
    <name type="scientific">Protopolystoma xenopodis</name>
    <dbReference type="NCBI Taxonomy" id="117903"/>
    <lineage>
        <taxon>Eukaryota</taxon>
        <taxon>Metazoa</taxon>
        <taxon>Spiralia</taxon>
        <taxon>Lophotrochozoa</taxon>
        <taxon>Platyhelminthes</taxon>
        <taxon>Monogenea</taxon>
        <taxon>Polyopisthocotylea</taxon>
        <taxon>Polystomatidea</taxon>
        <taxon>Polystomatidae</taxon>
        <taxon>Protopolystoma</taxon>
    </lineage>
</organism>
<protein>
    <submittedName>
        <fullName evidence="2">Uncharacterized protein</fullName>
    </submittedName>
</protein>
<keyword evidence="3" id="KW-1185">Reference proteome</keyword>
<reference evidence="2" key="1">
    <citation type="submission" date="2018-11" db="EMBL/GenBank/DDBJ databases">
        <authorList>
            <consortium name="Pathogen Informatics"/>
        </authorList>
    </citation>
    <scope>NUCLEOTIDE SEQUENCE</scope>
</reference>
<dbReference type="EMBL" id="CAAALY010015140">
    <property type="protein sequence ID" value="VEL12566.1"/>
    <property type="molecule type" value="Genomic_DNA"/>
</dbReference>
<evidence type="ECO:0000313" key="2">
    <source>
        <dbReference type="EMBL" id="VEL12566.1"/>
    </source>
</evidence>
<feature type="region of interest" description="Disordered" evidence="1">
    <location>
        <begin position="433"/>
        <end position="456"/>
    </location>
</feature>
<accession>A0A448WIQ3</accession>
<name>A0A448WIQ3_9PLAT</name>
<dbReference type="OrthoDB" id="445152at2759"/>
<sequence>MQVSFSHAQLDNWLSAWLLGDLFRFPVLIKTRQLSSAHVFPPIRLPQSTTSLTVPLSDSSCRPLDLCISQSMEETQQMCPRRQVLASALFFTNLSTQPYIFSAVCFWPPQSEVFVEDSALHVARHLIAEYSNVIQPIQISDEGVGITNANLSTRLSTLSPLLPAMLHLGSLNVLPAQLLLSLQTNLKVLISCHATEICLDAFYFSASQMAMHPPFDTVACSNDNVTSSSELFGIEEKVEKANKQDEMDDNYSYMALDMPTCKVSTLDGLILIPPKELWRLMGQHYLASALISAGWRLFISLDLLGNPAGFVASLVRGWVGLTNAIMTRGKRQGAKSSCRIGKKDKRAYKKLFAGVGNTNYQGKEQSEPLMHRTGLDTKGNDQFAISELTTAAAADLMTPFVQGDCRTRNGQEFVSWTTSQNSTRIKILEDFTDSDAEMSENDMRALEDEEDENDDSSLIEELNELDSGEYQHIPTIKDSSVPNSRVLDDILYSNLNLDSSGPSSKSQAQWQWQRWRRSDRQYYRNRNKPTDYLTRDTNGPGLLGSVAEGMVALVKHTAG</sequence>
<dbReference type="AlphaFoldDB" id="A0A448WIQ3"/>